<dbReference type="InterPro" id="IPR027417">
    <property type="entry name" value="P-loop_NTPase"/>
</dbReference>
<dbReference type="OrthoDB" id="4964299at2"/>
<proteinExistence type="predicted"/>
<keyword evidence="3" id="KW-1185">Reference proteome</keyword>
<comment type="caution">
    <text evidence="2">The sequence shown here is derived from an EMBL/GenBank/DDBJ whole genome shotgun (WGS) entry which is preliminary data.</text>
</comment>
<name>A0A4R6AVW5_9RHOB</name>
<evidence type="ECO:0000313" key="2">
    <source>
        <dbReference type="EMBL" id="TDL86396.1"/>
    </source>
</evidence>
<reference evidence="2 3" key="1">
    <citation type="submission" date="2019-03" db="EMBL/GenBank/DDBJ databases">
        <title>Rhodobacteraceae bacterium SM1902, a new member of the family Rhodobacteraceae isolated from Yantai.</title>
        <authorList>
            <person name="Sun Y."/>
        </authorList>
    </citation>
    <scope>NUCLEOTIDE SEQUENCE [LARGE SCALE GENOMIC DNA]</scope>
    <source>
        <strain evidence="2 3">SM1902</strain>
    </source>
</reference>
<gene>
    <name evidence="2" type="ORF">E2L05_13275</name>
</gene>
<dbReference type="GO" id="GO:0008146">
    <property type="term" value="F:sulfotransferase activity"/>
    <property type="evidence" value="ECO:0007669"/>
    <property type="project" value="InterPro"/>
</dbReference>
<dbReference type="Proteomes" id="UP000294562">
    <property type="component" value="Unassembled WGS sequence"/>
</dbReference>
<evidence type="ECO:0000259" key="1">
    <source>
        <dbReference type="Pfam" id="PF00685"/>
    </source>
</evidence>
<dbReference type="AlphaFoldDB" id="A0A4R6AVW5"/>
<evidence type="ECO:0000313" key="3">
    <source>
        <dbReference type="Proteomes" id="UP000294562"/>
    </source>
</evidence>
<dbReference type="SUPFAM" id="SSF52540">
    <property type="entry name" value="P-loop containing nucleoside triphosphate hydrolases"/>
    <property type="match status" value="1"/>
</dbReference>
<protein>
    <recommendedName>
        <fullName evidence="1">Sulfotransferase domain-containing protein</fullName>
    </recommendedName>
</protein>
<feature type="domain" description="Sulfotransferase" evidence="1">
    <location>
        <begin position="138"/>
        <end position="301"/>
    </location>
</feature>
<organism evidence="2 3">
    <name type="scientific">Meridianimarinicoccus aquatilis</name>
    <dbReference type="NCBI Taxonomy" id="2552766"/>
    <lineage>
        <taxon>Bacteria</taxon>
        <taxon>Pseudomonadati</taxon>
        <taxon>Pseudomonadota</taxon>
        <taxon>Alphaproteobacteria</taxon>
        <taxon>Rhodobacterales</taxon>
        <taxon>Paracoccaceae</taxon>
        <taxon>Meridianimarinicoccus</taxon>
    </lineage>
</organism>
<sequence>MSEKTARWDPAAGRTEVMTEAGFGPPVNWSKFDVYRKQVPVFLKKNKGLAADPAFWNLLPRLVAERRRAAADKDGPRLFVSTHHKAMTTYFNAVLRFFAFASAARFEKINLEQPRPDSQIFLSNHGKFDLDAVRPYRGIHLMRDPRDMIVSGYHYHKWTYETWVHRPDENGQSYQQKLNAADRRTGLFMEIDHFLFFYRELLENWNMDDPDILEVSYESLMGEGRDDLYTEIFEFLGCEGERLQIGIDLMRLFEAKRRTGRDKDAAKAKHQHIRSGRSEQWRKELEPEHLAYIEAQLGPVLRKFGYGPSL</sequence>
<dbReference type="InterPro" id="IPR000863">
    <property type="entry name" value="Sulfotransferase_dom"/>
</dbReference>
<dbReference type="RefSeq" id="WP_133343389.1">
    <property type="nucleotide sequence ID" value="NZ_SMZO01000031.1"/>
</dbReference>
<dbReference type="EMBL" id="SMZO01000031">
    <property type="protein sequence ID" value="TDL86396.1"/>
    <property type="molecule type" value="Genomic_DNA"/>
</dbReference>
<dbReference type="Gene3D" id="3.40.50.300">
    <property type="entry name" value="P-loop containing nucleotide triphosphate hydrolases"/>
    <property type="match status" value="1"/>
</dbReference>
<accession>A0A4R6AVW5</accession>
<dbReference type="Pfam" id="PF00685">
    <property type="entry name" value="Sulfotransfer_1"/>
    <property type="match status" value="1"/>
</dbReference>